<reference evidence="2" key="1">
    <citation type="journal article" date="2011" name="Proc. Natl. Acad. Sci. U.S.A.">
        <title>Genomic insights into the physiology and ecology of the marine filamentous cyanobacterium Lyngbya majuscula.</title>
        <authorList>
            <person name="Jones A.C."/>
            <person name="Monroe E.A."/>
            <person name="Podell S."/>
            <person name="Hess W.R."/>
            <person name="Klages S."/>
            <person name="Esquenazi E."/>
            <person name="Niessen S."/>
            <person name="Hoover H."/>
            <person name="Rothmann M."/>
            <person name="Lasken R.S."/>
            <person name="Yates J.R.III."/>
            <person name="Reinhardt R."/>
            <person name="Kube M."/>
            <person name="Burkart M.D."/>
            <person name="Allen E.E."/>
            <person name="Dorrestein P.C."/>
            <person name="Gerwick W.H."/>
            <person name="Gerwick L."/>
        </authorList>
    </citation>
    <scope>NUCLEOTIDE SEQUENCE [LARGE SCALE GENOMIC DNA]</scope>
    <source>
        <strain evidence="2">3L</strain>
    </source>
</reference>
<accession>F4Y1A5</accession>
<proteinExistence type="predicted"/>
<evidence type="ECO:0000313" key="2">
    <source>
        <dbReference type="Proteomes" id="UP000003959"/>
    </source>
</evidence>
<dbReference type="EMBL" id="GL890970">
    <property type="protein sequence ID" value="EGJ29047.1"/>
    <property type="molecule type" value="Genomic_DNA"/>
</dbReference>
<dbReference type="Proteomes" id="UP000003959">
    <property type="component" value="Unassembled WGS sequence"/>
</dbReference>
<protein>
    <submittedName>
        <fullName evidence="1">Uncharacterized protein</fullName>
    </submittedName>
</protein>
<organism evidence="1 2">
    <name type="scientific">Moorena producens 3L</name>
    <dbReference type="NCBI Taxonomy" id="489825"/>
    <lineage>
        <taxon>Bacteria</taxon>
        <taxon>Bacillati</taxon>
        <taxon>Cyanobacteriota</taxon>
        <taxon>Cyanophyceae</taxon>
        <taxon>Coleofasciculales</taxon>
        <taxon>Coleofasciculaceae</taxon>
        <taxon>Moorena</taxon>
    </lineage>
</organism>
<sequence length="64" mass="7608">MRYKFLGFREQRIWEQGTEKRQEARGKRQEGKNLVYLIIQALRLNNENLVEARAIWIEVGTAST</sequence>
<dbReference type="RefSeq" id="WP_008189766.1">
    <property type="nucleotide sequence ID" value="NZ_GL890970.1"/>
</dbReference>
<keyword evidence="2" id="KW-1185">Reference proteome</keyword>
<dbReference type="AlphaFoldDB" id="F4Y1A5"/>
<evidence type="ECO:0000313" key="1">
    <source>
        <dbReference type="EMBL" id="EGJ29047.1"/>
    </source>
</evidence>
<gene>
    <name evidence="1" type="ORF">LYNGBM3L_65600</name>
</gene>
<name>F4Y1A5_9CYAN</name>
<dbReference type="HOGENOM" id="CLU_2862911_0_0_3"/>